<dbReference type="SMART" id="SM00387">
    <property type="entry name" value="HATPase_c"/>
    <property type="match status" value="1"/>
</dbReference>
<keyword evidence="3" id="KW-0808">Transferase</keyword>
<dbReference type="PANTHER" id="PTHR43065:SF34">
    <property type="entry name" value="SPORULATION KINASE A"/>
    <property type="match status" value="1"/>
</dbReference>
<dbReference type="InterPro" id="IPR004358">
    <property type="entry name" value="Sig_transdc_His_kin-like_C"/>
</dbReference>
<dbReference type="Pfam" id="PF02518">
    <property type="entry name" value="HATPase_c"/>
    <property type="match status" value="1"/>
</dbReference>
<name>A0ABW5BYG3_9BACI</name>
<evidence type="ECO:0000256" key="2">
    <source>
        <dbReference type="ARBA" id="ARBA00012438"/>
    </source>
</evidence>
<evidence type="ECO:0000256" key="3">
    <source>
        <dbReference type="ARBA" id="ARBA00022679"/>
    </source>
</evidence>
<evidence type="ECO:0000313" key="9">
    <source>
        <dbReference type="EMBL" id="MFD2214651.1"/>
    </source>
</evidence>
<keyword evidence="4" id="KW-0547">Nucleotide-binding</keyword>
<gene>
    <name evidence="9" type="ORF">ACFSKK_13240</name>
</gene>
<dbReference type="PROSITE" id="PS50109">
    <property type="entry name" value="HIS_KIN"/>
    <property type="match status" value="1"/>
</dbReference>
<evidence type="ECO:0000313" key="10">
    <source>
        <dbReference type="Proteomes" id="UP001597318"/>
    </source>
</evidence>
<dbReference type="EC" id="2.7.13.3" evidence="2"/>
<dbReference type="Gene3D" id="3.30.565.10">
    <property type="entry name" value="Histidine kinase-like ATPase, C-terminal domain"/>
    <property type="match status" value="1"/>
</dbReference>
<protein>
    <recommendedName>
        <fullName evidence="2">histidine kinase</fullName>
        <ecNumber evidence="2">2.7.13.3</ecNumber>
    </recommendedName>
</protein>
<dbReference type="PRINTS" id="PR00344">
    <property type="entry name" value="BCTRLSENSOR"/>
</dbReference>
<keyword evidence="10" id="KW-1185">Reference proteome</keyword>
<sequence>MSVSAYAQRNHAIVKISDNGEGIPTSVQQKLGQPFYTTKEKGTGLGLMVCYNIIEQHKGKIHFVTEEGEGTTFTIEIPLENKTNGSYF</sequence>
<organism evidence="9 10">
    <name type="scientific">Metabacillus endolithicus</name>
    <dbReference type="NCBI Taxonomy" id="1535204"/>
    <lineage>
        <taxon>Bacteria</taxon>
        <taxon>Bacillati</taxon>
        <taxon>Bacillota</taxon>
        <taxon>Bacilli</taxon>
        <taxon>Bacillales</taxon>
        <taxon>Bacillaceae</taxon>
        <taxon>Metabacillus</taxon>
    </lineage>
</organism>
<evidence type="ECO:0000256" key="7">
    <source>
        <dbReference type="ARBA" id="ARBA00023012"/>
    </source>
</evidence>
<keyword evidence="7" id="KW-0902">Two-component regulatory system</keyword>
<accession>A0ABW5BYG3</accession>
<keyword evidence="6 9" id="KW-0067">ATP-binding</keyword>
<keyword evidence="5" id="KW-0418">Kinase</keyword>
<evidence type="ECO:0000259" key="8">
    <source>
        <dbReference type="PROSITE" id="PS50109"/>
    </source>
</evidence>
<dbReference type="GO" id="GO:0005524">
    <property type="term" value="F:ATP binding"/>
    <property type="evidence" value="ECO:0007669"/>
    <property type="project" value="UniProtKB-KW"/>
</dbReference>
<evidence type="ECO:0000256" key="6">
    <source>
        <dbReference type="ARBA" id="ARBA00022840"/>
    </source>
</evidence>
<dbReference type="CDD" id="cd00075">
    <property type="entry name" value="HATPase"/>
    <property type="match status" value="1"/>
</dbReference>
<dbReference type="InterPro" id="IPR005467">
    <property type="entry name" value="His_kinase_dom"/>
</dbReference>
<feature type="domain" description="Histidine kinase" evidence="8">
    <location>
        <begin position="1"/>
        <end position="81"/>
    </location>
</feature>
<evidence type="ECO:0000256" key="1">
    <source>
        <dbReference type="ARBA" id="ARBA00000085"/>
    </source>
</evidence>
<dbReference type="SUPFAM" id="SSF55874">
    <property type="entry name" value="ATPase domain of HSP90 chaperone/DNA topoisomerase II/histidine kinase"/>
    <property type="match status" value="1"/>
</dbReference>
<proteinExistence type="predicted"/>
<dbReference type="InterPro" id="IPR036890">
    <property type="entry name" value="HATPase_C_sf"/>
</dbReference>
<comment type="caution">
    <text evidence="9">The sequence shown here is derived from an EMBL/GenBank/DDBJ whole genome shotgun (WGS) entry which is preliminary data.</text>
</comment>
<comment type="catalytic activity">
    <reaction evidence="1">
        <text>ATP + protein L-histidine = ADP + protein N-phospho-L-histidine.</text>
        <dbReference type="EC" id="2.7.13.3"/>
    </reaction>
</comment>
<dbReference type="EMBL" id="JBHUIK010000002">
    <property type="protein sequence ID" value="MFD2214651.1"/>
    <property type="molecule type" value="Genomic_DNA"/>
</dbReference>
<evidence type="ECO:0000256" key="4">
    <source>
        <dbReference type="ARBA" id="ARBA00022741"/>
    </source>
</evidence>
<dbReference type="Proteomes" id="UP001597318">
    <property type="component" value="Unassembled WGS sequence"/>
</dbReference>
<reference evidence="10" key="1">
    <citation type="journal article" date="2019" name="Int. J. Syst. Evol. Microbiol.">
        <title>The Global Catalogue of Microorganisms (GCM) 10K type strain sequencing project: providing services to taxonomists for standard genome sequencing and annotation.</title>
        <authorList>
            <consortium name="The Broad Institute Genomics Platform"/>
            <consortium name="The Broad Institute Genome Sequencing Center for Infectious Disease"/>
            <person name="Wu L."/>
            <person name="Ma J."/>
        </authorList>
    </citation>
    <scope>NUCLEOTIDE SEQUENCE [LARGE SCALE GENOMIC DNA]</scope>
    <source>
        <strain evidence="10">CGMCC 1.15474</strain>
    </source>
</reference>
<dbReference type="PANTHER" id="PTHR43065">
    <property type="entry name" value="SENSOR HISTIDINE KINASE"/>
    <property type="match status" value="1"/>
</dbReference>
<dbReference type="RefSeq" id="WP_281730490.1">
    <property type="nucleotide sequence ID" value="NZ_CP095550.1"/>
</dbReference>
<dbReference type="InterPro" id="IPR003594">
    <property type="entry name" value="HATPase_dom"/>
</dbReference>
<evidence type="ECO:0000256" key="5">
    <source>
        <dbReference type="ARBA" id="ARBA00022777"/>
    </source>
</evidence>